<proteinExistence type="predicted"/>
<organism evidence="3 4">
    <name type="scientific">Chryseobacterium glaciei</name>
    <dbReference type="NCBI Taxonomy" id="1685010"/>
    <lineage>
        <taxon>Bacteria</taxon>
        <taxon>Pseudomonadati</taxon>
        <taxon>Bacteroidota</taxon>
        <taxon>Flavobacteriia</taxon>
        <taxon>Flavobacteriales</taxon>
        <taxon>Weeksellaceae</taxon>
        <taxon>Chryseobacterium group</taxon>
        <taxon>Chryseobacterium</taxon>
    </lineage>
</organism>
<dbReference type="Pfam" id="PF20448">
    <property type="entry name" value="DUF6705"/>
    <property type="match status" value="1"/>
</dbReference>
<feature type="chain" id="PRO_5008004077" description="DUF6705 domain-containing protein" evidence="1">
    <location>
        <begin position="24"/>
        <end position="192"/>
    </location>
</feature>
<dbReference type="EMBL" id="CP015199">
    <property type="protein sequence ID" value="ANF52763.1"/>
    <property type="molecule type" value="Genomic_DNA"/>
</dbReference>
<sequence>MKNLKKILLVGFIISLISCKAQEYPLNTDFRNIPNYSYLKDTNNELNPYIGTYNSNFNGNQITLYITKESHKLIDYVDQKFYRDVLSIRFIVKNSSQTVLQDTKNMNFQSNQIQHTIYSTMINPYYNLVMLSYGGTNCGVGWGSIRLKKLNPTQISWEYIPNSTIIDSNKCPSGTDINIYLPEAKDLIFTKQ</sequence>
<dbReference type="Proteomes" id="UP000077824">
    <property type="component" value="Chromosome"/>
</dbReference>
<feature type="signal peptide" evidence="1">
    <location>
        <begin position="1"/>
        <end position="23"/>
    </location>
</feature>
<evidence type="ECO:0000313" key="4">
    <source>
        <dbReference type="Proteomes" id="UP000077824"/>
    </source>
</evidence>
<keyword evidence="1" id="KW-0732">Signal</keyword>
<keyword evidence="4" id="KW-1185">Reference proteome</keyword>
<feature type="domain" description="DUF6705" evidence="2">
    <location>
        <begin position="1"/>
        <end position="192"/>
    </location>
</feature>
<dbReference type="PROSITE" id="PS51257">
    <property type="entry name" value="PROKAR_LIPOPROTEIN"/>
    <property type="match status" value="1"/>
</dbReference>
<gene>
    <name evidence="3" type="ORF">A0O34_20585</name>
</gene>
<protein>
    <recommendedName>
        <fullName evidence="2">DUF6705 domain-containing protein</fullName>
    </recommendedName>
</protein>
<dbReference type="RefSeq" id="WP_066758872.1">
    <property type="nucleotide sequence ID" value="NZ_CP015199.1"/>
</dbReference>
<reference evidence="3 4" key="1">
    <citation type="submission" date="2016-04" db="EMBL/GenBank/DDBJ databases">
        <title>Complete Genome Sequence of Chryseobacterium sp. IHBB 10212.</title>
        <authorList>
            <person name="Pal M."/>
            <person name="Swarnkar M.K."/>
            <person name="Kaushal K."/>
            <person name="Chhibber S."/>
            <person name="Singh A.K."/>
            <person name="Gulati A."/>
        </authorList>
    </citation>
    <scope>NUCLEOTIDE SEQUENCE [LARGE SCALE GENOMIC DNA]</scope>
    <source>
        <strain evidence="3 4">IHBB 10212</strain>
    </source>
</reference>
<dbReference type="STRING" id="1685010.A0O34_20585"/>
<dbReference type="KEGG" id="chh:A0O34_20585"/>
<dbReference type="AlphaFoldDB" id="A0A172Y0H6"/>
<name>A0A172Y0H6_9FLAO</name>
<evidence type="ECO:0000313" key="3">
    <source>
        <dbReference type="EMBL" id="ANF52763.1"/>
    </source>
</evidence>
<dbReference type="OrthoDB" id="1452870at2"/>
<evidence type="ECO:0000259" key="2">
    <source>
        <dbReference type="Pfam" id="PF20448"/>
    </source>
</evidence>
<evidence type="ECO:0000256" key="1">
    <source>
        <dbReference type="SAM" id="SignalP"/>
    </source>
</evidence>
<dbReference type="InterPro" id="IPR046551">
    <property type="entry name" value="DUF6705"/>
</dbReference>
<accession>A0A172Y0H6</accession>